<reference evidence="4 5" key="1">
    <citation type="journal article" date="2018" name="Mol. Plant">
        <title>The genome of Artemisia annua provides insight into the evolution of Asteraceae family and artemisinin biosynthesis.</title>
        <authorList>
            <person name="Shen Q."/>
            <person name="Zhang L."/>
            <person name="Liao Z."/>
            <person name="Wang S."/>
            <person name="Yan T."/>
            <person name="Shi P."/>
            <person name="Liu M."/>
            <person name="Fu X."/>
            <person name="Pan Q."/>
            <person name="Wang Y."/>
            <person name="Lv Z."/>
            <person name="Lu X."/>
            <person name="Zhang F."/>
            <person name="Jiang W."/>
            <person name="Ma Y."/>
            <person name="Chen M."/>
            <person name="Hao X."/>
            <person name="Li L."/>
            <person name="Tang Y."/>
            <person name="Lv G."/>
            <person name="Zhou Y."/>
            <person name="Sun X."/>
            <person name="Brodelius P.E."/>
            <person name="Rose J.K.C."/>
            <person name="Tang K."/>
        </authorList>
    </citation>
    <scope>NUCLEOTIDE SEQUENCE [LARGE SCALE GENOMIC DNA]</scope>
    <source>
        <strain evidence="5">cv. Huhao1</strain>
        <tissue evidence="4">Leaf</tissue>
    </source>
</reference>
<dbReference type="InterPro" id="IPR012677">
    <property type="entry name" value="Nucleotide-bd_a/b_plait_sf"/>
</dbReference>
<dbReference type="GO" id="GO:0003723">
    <property type="term" value="F:RNA binding"/>
    <property type="evidence" value="ECO:0007669"/>
    <property type="project" value="UniProtKB-UniRule"/>
</dbReference>
<evidence type="ECO:0000256" key="2">
    <source>
        <dbReference type="SAM" id="MobiDB-lite"/>
    </source>
</evidence>
<keyword evidence="1" id="KW-0694">RNA-binding</keyword>
<dbReference type="Pfam" id="PF00076">
    <property type="entry name" value="RRM_1"/>
    <property type="match status" value="1"/>
</dbReference>
<gene>
    <name evidence="4" type="ORF">CTI12_AA491790</name>
</gene>
<dbReference type="SUPFAM" id="SSF54928">
    <property type="entry name" value="RNA-binding domain, RBD"/>
    <property type="match status" value="1"/>
</dbReference>
<accession>A0A2U1LH61</accession>
<dbReference type="SMART" id="SM00360">
    <property type="entry name" value="RRM"/>
    <property type="match status" value="1"/>
</dbReference>
<dbReference type="Proteomes" id="UP000245207">
    <property type="component" value="Unassembled WGS sequence"/>
</dbReference>
<feature type="compositionally biased region" description="Basic and acidic residues" evidence="2">
    <location>
        <begin position="482"/>
        <end position="496"/>
    </location>
</feature>
<sequence length="661" mass="74850">MGDSDWQEVSHRKRRSVFDRLGVSLVNLFTVYVSNFPTHLTIRELSNICGKRGNIVDVYIAKHKNKFGQMFGFIRYSGIENQDILIDSLNGIWIGKLRLHANIARFAKSDRKEGVRKAQATVKSAVKPVVQKSVNRVVNCSQSFSNAVKGVFDGEKSDCGGMAKDDCSTIVASRDDNPELESAILGCYKDFRSIVNSNIICRNEGFIGVDVKYLGGLWVLFSFQDTKARDCFLKHEGVKSWFSELKPWHDDFVLQERLVWLEIEGVPIRAWNNDTFNSICSKYGEVLFIDETDSSNRFSIRVCIKTSHHHLIFASTTVTLKGVSYIYRVRELRSWTPNFTSDVGDSDEEESVDNACSKDSDKNEDDDAESVGEFIHTEDNKVNHDHVEEGNIQSVGEFIHMEDNKGNHDQVEEGNIQSVGEFIHMEDNKVNHDQVKEGNIQPNDSDPFELEPLIAKKGNYQAEKNNYVTPKYPPGFTLSDKGFSKHDHSEVNKPDSKTSQSSHVKEDEVPKNRSVGNGSTTSFWGDSWCGGRPLKEQYPRVYALDLNKSCSVADRMGIEDWSSLLRRTPRGGAESNQFADLIQSVQQVTLTSSADAWKWELSSFGFSVASTRQYVDDQTLLGSLSSTRWIETSYVISLPLRNIFKTTRNIWIQDQGFLFYN</sequence>
<dbReference type="Gene3D" id="3.30.70.330">
    <property type="match status" value="1"/>
</dbReference>
<feature type="region of interest" description="Disordered" evidence="2">
    <location>
        <begin position="478"/>
        <end position="518"/>
    </location>
</feature>
<dbReference type="OrthoDB" id="1737794at2759"/>
<keyword evidence="5" id="KW-1185">Reference proteome</keyword>
<dbReference type="PROSITE" id="PS50102">
    <property type="entry name" value="RRM"/>
    <property type="match status" value="1"/>
</dbReference>
<organism evidence="4 5">
    <name type="scientific">Artemisia annua</name>
    <name type="common">Sweet wormwood</name>
    <dbReference type="NCBI Taxonomy" id="35608"/>
    <lineage>
        <taxon>Eukaryota</taxon>
        <taxon>Viridiplantae</taxon>
        <taxon>Streptophyta</taxon>
        <taxon>Embryophyta</taxon>
        <taxon>Tracheophyta</taxon>
        <taxon>Spermatophyta</taxon>
        <taxon>Magnoliopsida</taxon>
        <taxon>eudicotyledons</taxon>
        <taxon>Gunneridae</taxon>
        <taxon>Pentapetalae</taxon>
        <taxon>asterids</taxon>
        <taxon>campanulids</taxon>
        <taxon>Asterales</taxon>
        <taxon>Asteraceae</taxon>
        <taxon>Asteroideae</taxon>
        <taxon>Anthemideae</taxon>
        <taxon>Artemisiinae</taxon>
        <taxon>Artemisia</taxon>
    </lineage>
</organism>
<evidence type="ECO:0000313" key="5">
    <source>
        <dbReference type="Proteomes" id="UP000245207"/>
    </source>
</evidence>
<dbReference type="PANTHER" id="PTHR36617:SF15">
    <property type="entry name" value="REVERSE TRANSCRIPTASE ZINC-BINDING DOMAIN-CONTAINING PROTEIN"/>
    <property type="match status" value="1"/>
</dbReference>
<dbReference type="InterPro" id="IPR035979">
    <property type="entry name" value="RBD_domain_sf"/>
</dbReference>
<protein>
    <recommendedName>
        <fullName evidence="3">RRM domain-containing protein</fullName>
    </recommendedName>
</protein>
<dbReference type="PANTHER" id="PTHR36617">
    <property type="entry name" value="PROTEIN, PUTATIVE-RELATED"/>
    <property type="match status" value="1"/>
</dbReference>
<comment type="caution">
    <text evidence="4">The sequence shown here is derived from an EMBL/GenBank/DDBJ whole genome shotgun (WGS) entry which is preliminary data.</text>
</comment>
<dbReference type="InterPro" id="IPR000504">
    <property type="entry name" value="RRM_dom"/>
</dbReference>
<dbReference type="EMBL" id="PKPP01009405">
    <property type="protein sequence ID" value="PWA48331.1"/>
    <property type="molecule type" value="Genomic_DNA"/>
</dbReference>
<evidence type="ECO:0000259" key="3">
    <source>
        <dbReference type="PROSITE" id="PS50102"/>
    </source>
</evidence>
<dbReference type="STRING" id="35608.A0A2U1LH61"/>
<feature type="domain" description="RRM" evidence="3">
    <location>
        <begin position="29"/>
        <end position="106"/>
    </location>
</feature>
<dbReference type="CDD" id="cd00590">
    <property type="entry name" value="RRM_SF"/>
    <property type="match status" value="1"/>
</dbReference>
<evidence type="ECO:0000313" key="4">
    <source>
        <dbReference type="EMBL" id="PWA48331.1"/>
    </source>
</evidence>
<dbReference type="AlphaFoldDB" id="A0A2U1LH61"/>
<proteinExistence type="predicted"/>
<evidence type="ECO:0000256" key="1">
    <source>
        <dbReference type="PROSITE-ProRule" id="PRU00176"/>
    </source>
</evidence>
<name>A0A2U1LH61_ARTAN</name>
<feature type="region of interest" description="Disordered" evidence="2">
    <location>
        <begin position="338"/>
        <end position="369"/>
    </location>
</feature>